<protein>
    <recommendedName>
        <fullName evidence="12">2-hydroxy-3-keto-5-methylthiopentenyl-1-phosphate phosphatase</fullName>
        <shortName evidence="12">HK-MTPenyl-1-P phosphatase</shortName>
        <ecNumber evidence="12">3.1.3.87</ecNumber>
    </recommendedName>
</protein>
<keyword evidence="6 12" id="KW-0378">Hydrolase</keyword>
<gene>
    <name evidence="12" type="primary">mtnX</name>
    <name evidence="13" type="ORF">DQX05_09475</name>
</gene>
<dbReference type="GO" id="GO:0019509">
    <property type="term" value="P:L-methionine salvage from methylthioadenosine"/>
    <property type="evidence" value="ECO:0007669"/>
    <property type="project" value="UniProtKB-UniRule"/>
</dbReference>
<dbReference type="UniPathway" id="UPA00904">
    <property type="reaction ID" value="UER00877"/>
</dbReference>
<evidence type="ECO:0000256" key="11">
    <source>
        <dbReference type="ARBA" id="ARBA00048523"/>
    </source>
</evidence>
<evidence type="ECO:0000256" key="12">
    <source>
        <dbReference type="HAMAP-Rule" id="MF_01680"/>
    </source>
</evidence>
<evidence type="ECO:0000313" key="14">
    <source>
        <dbReference type="Proteomes" id="UP000266177"/>
    </source>
</evidence>
<dbReference type="InterPro" id="IPR006384">
    <property type="entry name" value="HAD_hydro_PyrdxlP_Pase-like"/>
</dbReference>
<dbReference type="InterPro" id="IPR050582">
    <property type="entry name" value="HAD-like_SerB"/>
</dbReference>
<proteinExistence type="inferred from homology"/>
<comment type="cofactor">
    <cofactor evidence="1">
        <name>Mg(2+)</name>
        <dbReference type="ChEBI" id="CHEBI:18420"/>
    </cofactor>
</comment>
<keyword evidence="9" id="KW-0718">Serine biosynthesis</keyword>
<evidence type="ECO:0000256" key="9">
    <source>
        <dbReference type="ARBA" id="ARBA00023299"/>
    </source>
</evidence>
<dbReference type="HAMAP" id="MF_01680">
    <property type="entry name" value="Salvage_MtnX"/>
    <property type="match status" value="1"/>
</dbReference>
<dbReference type="NCBIfam" id="TIGR01489">
    <property type="entry name" value="DKMTPPase-SF"/>
    <property type="match status" value="1"/>
</dbReference>
<dbReference type="NCBIfam" id="TIGR01488">
    <property type="entry name" value="HAD-SF-IB"/>
    <property type="match status" value="1"/>
</dbReference>
<evidence type="ECO:0000256" key="1">
    <source>
        <dbReference type="ARBA" id="ARBA00001946"/>
    </source>
</evidence>
<dbReference type="SUPFAM" id="SSF56784">
    <property type="entry name" value="HAD-like"/>
    <property type="match status" value="1"/>
</dbReference>
<sequence length="226" mass="25422">MGGEAVSRGQRRVIFCDFDGTITVNDNIIAIIRHFNPPGWEPIVQDVLEERISISEGIGQMFALLPSSMRDEVIRFALGQAVIRPGFEEFVRFCRDSDIELYVTSGGIDFFVYPLLEPFGIPSDHIYCNGSDFSGESIRITWPHPCQDPCQNKCGMCKATIVRRFPEEHYERIVIGDSVTDFAAAKLVEFVYGLAQLISKCEELHLPYAPFETFYDIIQHLGGSAS</sequence>
<evidence type="ECO:0000256" key="10">
    <source>
        <dbReference type="ARBA" id="ARBA00048138"/>
    </source>
</evidence>
<dbReference type="Pfam" id="PF12710">
    <property type="entry name" value="HAD"/>
    <property type="match status" value="1"/>
</dbReference>
<comment type="pathway">
    <text evidence="12">Amino-acid biosynthesis; L-methionine biosynthesis via salvage pathway; L-methionine from S-methyl-5-thio-alpha-D-ribose 1-phosphate: step 4/6.</text>
</comment>
<dbReference type="PANTHER" id="PTHR43344:SF2">
    <property type="entry name" value="PHOSPHOSERINE PHOSPHATASE"/>
    <property type="match status" value="1"/>
</dbReference>
<dbReference type="Proteomes" id="UP000266177">
    <property type="component" value="Unassembled WGS sequence"/>
</dbReference>
<keyword evidence="5" id="KW-0479">Metal-binding</keyword>
<comment type="similarity">
    <text evidence="12">Belongs to the HAD-like hydrolase superfamily. MtnX family.</text>
</comment>
<dbReference type="Gene3D" id="3.40.50.1000">
    <property type="entry name" value="HAD superfamily/HAD-like"/>
    <property type="match status" value="1"/>
</dbReference>
<dbReference type="GO" id="GO:0000287">
    <property type="term" value="F:magnesium ion binding"/>
    <property type="evidence" value="ECO:0007669"/>
    <property type="project" value="TreeGrafter"/>
</dbReference>
<dbReference type="AlphaFoldDB" id="A0A3A3GL29"/>
<evidence type="ECO:0000256" key="5">
    <source>
        <dbReference type="ARBA" id="ARBA00022723"/>
    </source>
</evidence>
<dbReference type="GO" id="GO:0006564">
    <property type="term" value="P:L-serine biosynthetic process"/>
    <property type="evidence" value="ECO:0007669"/>
    <property type="project" value="UniProtKB-KW"/>
</dbReference>
<dbReference type="GO" id="GO:0043716">
    <property type="term" value="F:2-hydroxy-3-keto-5-methylthiopentenyl-1-phosphate phosphatase activity"/>
    <property type="evidence" value="ECO:0007669"/>
    <property type="project" value="UniProtKB-UniRule"/>
</dbReference>
<accession>A0A3A3GL29</accession>
<comment type="catalytic activity">
    <reaction evidence="11">
        <text>O-phospho-D-serine + H2O = D-serine + phosphate</text>
        <dbReference type="Rhea" id="RHEA:24873"/>
        <dbReference type="ChEBI" id="CHEBI:15377"/>
        <dbReference type="ChEBI" id="CHEBI:35247"/>
        <dbReference type="ChEBI" id="CHEBI:43474"/>
        <dbReference type="ChEBI" id="CHEBI:58680"/>
        <dbReference type="EC" id="3.1.3.3"/>
    </reaction>
</comment>
<keyword evidence="7" id="KW-0460">Magnesium</keyword>
<organism evidence="13 14">
    <name type="scientific">Paenibacillus thiaminolyticus</name>
    <name type="common">Bacillus thiaminolyticus</name>
    <dbReference type="NCBI Taxonomy" id="49283"/>
    <lineage>
        <taxon>Bacteria</taxon>
        <taxon>Bacillati</taxon>
        <taxon>Bacillota</taxon>
        <taxon>Bacilli</taxon>
        <taxon>Bacillales</taxon>
        <taxon>Paenibacillaceae</taxon>
        <taxon>Paenibacillus</taxon>
    </lineage>
</organism>
<dbReference type="Gene3D" id="3.90.1470.20">
    <property type="match status" value="1"/>
</dbReference>
<dbReference type="InterPro" id="IPR023214">
    <property type="entry name" value="HAD_sf"/>
</dbReference>
<comment type="caution">
    <text evidence="13">The sequence shown here is derived from an EMBL/GenBank/DDBJ whole genome shotgun (WGS) entry which is preliminary data.</text>
</comment>
<dbReference type="GO" id="GO:0005737">
    <property type="term" value="C:cytoplasm"/>
    <property type="evidence" value="ECO:0007669"/>
    <property type="project" value="TreeGrafter"/>
</dbReference>
<dbReference type="OrthoDB" id="9804940at2"/>
<name>A0A3A3GL29_PANTH</name>
<dbReference type="CDD" id="cd07524">
    <property type="entry name" value="HAD_Pase"/>
    <property type="match status" value="1"/>
</dbReference>
<evidence type="ECO:0000256" key="7">
    <source>
        <dbReference type="ARBA" id="ARBA00022842"/>
    </source>
</evidence>
<dbReference type="EC" id="3.1.3.87" evidence="12"/>
<keyword evidence="4 12" id="KW-0028">Amino-acid biosynthesis</keyword>
<comment type="pathway">
    <text evidence="2">Amino-acid biosynthesis; L-serine biosynthesis; L-serine from 3-phospho-D-glycerate: step 3/3.</text>
</comment>
<dbReference type="PANTHER" id="PTHR43344">
    <property type="entry name" value="PHOSPHOSERINE PHOSPHATASE"/>
    <property type="match status" value="1"/>
</dbReference>
<dbReference type="InterPro" id="IPR036412">
    <property type="entry name" value="HAD-like_sf"/>
</dbReference>
<dbReference type="NCBIfam" id="NF007103">
    <property type="entry name" value="PRK09552.1"/>
    <property type="match status" value="1"/>
</dbReference>
<dbReference type="InterPro" id="IPR017718">
    <property type="entry name" value="HAD-SF_hydro_IB_MtnX"/>
</dbReference>
<comment type="function">
    <text evidence="12">Dephosphorylates 2-hydroxy-3-keto-5-methylthiopentenyl-1-phosphate (HK-MTPenyl-1-P) yielding 1,2-dihydroxy-3-keto-5-methylthiopentene (DHK-MTPene).</text>
</comment>
<comment type="catalytic activity">
    <reaction evidence="12">
        <text>2-hydroxy-5-methylsulfanyl-3-oxopent-1-enyl phosphate + H2O = 1,2-dihydroxy-5-(methylsulfanyl)pent-1-en-3-one + phosphate</text>
        <dbReference type="Rhea" id="RHEA:14481"/>
        <dbReference type="ChEBI" id="CHEBI:15377"/>
        <dbReference type="ChEBI" id="CHEBI:43474"/>
        <dbReference type="ChEBI" id="CHEBI:49252"/>
        <dbReference type="ChEBI" id="CHEBI:59505"/>
        <dbReference type="EC" id="3.1.3.87"/>
    </reaction>
</comment>
<evidence type="ECO:0000256" key="4">
    <source>
        <dbReference type="ARBA" id="ARBA00022605"/>
    </source>
</evidence>
<reference evidence="13 14" key="1">
    <citation type="submission" date="2018-09" db="EMBL/GenBank/DDBJ databases">
        <title>Paenibacillus SK2017-BO5.</title>
        <authorList>
            <person name="Piskunova J.V."/>
            <person name="Dubiley S.A."/>
            <person name="Severinov K.V."/>
        </authorList>
    </citation>
    <scope>NUCLEOTIDE SEQUENCE [LARGE SCALE GENOMIC DNA]</scope>
    <source>
        <strain evidence="13 14">BO5</strain>
    </source>
</reference>
<comment type="similarity">
    <text evidence="3">Belongs to the HAD-like hydrolase superfamily. SerB family.</text>
</comment>
<evidence type="ECO:0000313" key="13">
    <source>
        <dbReference type="EMBL" id="RJG24544.1"/>
    </source>
</evidence>
<evidence type="ECO:0000256" key="6">
    <source>
        <dbReference type="ARBA" id="ARBA00022801"/>
    </source>
</evidence>
<keyword evidence="8 12" id="KW-0486">Methionine biosynthesis</keyword>
<comment type="catalytic activity">
    <reaction evidence="10">
        <text>O-phospho-L-serine + H2O = L-serine + phosphate</text>
        <dbReference type="Rhea" id="RHEA:21208"/>
        <dbReference type="ChEBI" id="CHEBI:15377"/>
        <dbReference type="ChEBI" id="CHEBI:33384"/>
        <dbReference type="ChEBI" id="CHEBI:43474"/>
        <dbReference type="ChEBI" id="CHEBI:57524"/>
        <dbReference type="EC" id="3.1.3.3"/>
    </reaction>
</comment>
<evidence type="ECO:0000256" key="8">
    <source>
        <dbReference type="ARBA" id="ARBA00023167"/>
    </source>
</evidence>
<dbReference type="GO" id="GO:0036424">
    <property type="term" value="F:L-phosphoserine phosphatase activity"/>
    <property type="evidence" value="ECO:0007669"/>
    <property type="project" value="TreeGrafter"/>
</dbReference>
<evidence type="ECO:0000256" key="2">
    <source>
        <dbReference type="ARBA" id="ARBA00005135"/>
    </source>
</evidence>
<dbReference type="EMBL" id="QYZD01000006">
    <property type="protein sequence ID" value="RJG24544.1"/>
    <property type="molecule type" value="Genomic_DNA"/>
</dbReference>
<evidence type="ECO:0000256" key="3">
    <source>
        <dbReference type="ARBA" id="ARBA00009184"/>
    </source>
</evidence>